<keyword evidence="3" id="KW-0813">Transport</keyword>
<dbReference type="PROSITE" id="PS52015">
    <property type="entry name" value="TONB_CTD"/>
    <property type="match status" value="1"/>
</dbReference>
<evidence type="ECO:0000256" key="4">
    <source>
        <dbReference type="ARBA" id="ARBA00022475"/>
    </source>
</evidence>
<dbReference type="GO" id="GO:0055085">
    <property type="term" value="P:transmembrane transport"/>
    <property type="evidence" value="ECO:0007669"/>
    <property type="project" value="InterPro"/>
</dbReference>
<gene>
    <name evidence="12" type="ORF">SAMN04515674_104355</name>
</gene>
<keyword evidence="7" id="KW-0653">Protein transport</keyword>
<dbReference type="Pfam" id="PF03544">
    <property type="entry name" value="TonB_C"/>
    <property type="match status" value="2"/>
</dbReference>
<dbReference type="PANTHER" id="PTHR33446:SF2">
    <property type="entry name" value="PROTEIN TONB"/>
    <property type="match status" value="1"/>
</dbReference>
<dbReference type="InterPro" id="IPR051045">
    <property type="entry name" value="TonB-dependent_transducer"/>
</dbReference>
<evidence type="ECO:0000256" key="6">
    <source>
        <dbReference type="ARBA" id="ARBA00022692"/>
    </source>
</evidence>
<dbReference type="OrthoDB" id="9812355at2"/>
<comment type="similarity">
    <text evidence="2">Belongs to the TonB family.</text>
</comment>
<dbReference type="GO" id="GO:0031992">
    <property type="term" value="F:energy transducer activity"/>
    <property type="evidence" value="ECO:0007669"/>
    <property type="project" value="TreeGrafter"/>
</dbReference>
<keyword evidence="8" id="KW-1133">Transmembrane helix</keyword>
<evidence type="ECO:0000256" key="5">
    <source>
        <dbReference type="ARBA" id="ARBA00022519"/>
    </source>
</evidence>
<keyword evidence="13" id="KW-1185">Reference proteome</keyword>
<evidence type="ECO:0000256" key="9">
    <source>
        <dbReference type="ARBA" id="ARBA00023136"/>
    </source>
</evidence>
<dbReference type="SUPFAM" id="SSF74653">
    <property type="entry name" value="TolA/TonB C-terminal domain"/>
    <property type="match status" value="2"/>
</dbReference>
<proteinExistence type="inferred from homology"/>
<dbReference type="RefSeq" id="WP_092016006.1">
    <property type="nucleotide sequence ID" value="NZ_FOXH01000004.1"/>
</dbReference>
<dbReference type="InterPro" id="IPR037682">
    <property type="entry name" value="TonB_C"/>
</dbReference>
<protein>
    <submittedName>
        <fullName evidence="12">TonB family C-terminal domain-containing protein</fullName>
    </submittedName>
</protein>
<dbReference type="GO" id="GO:0015031">
    <property type="term" value="P:protein transport"/>
    <property type="evidence" value="ECO:0007669"/>
    <property type="project" value="UniProtKB-KW"/>
</dbReference>
<dbReference type="InterPro" id="IPR006260">
    <property type="entry name" value="TonB/TolA_C"/>
</dbReference>
<keyword evidence="4" id="KW-1003">Cell membrane</keyword>
<evidence type="ECO:0000256" key="8">
    <source>
        <dbReference type="ARBA" id="ARBA00022989"/>
    </source>
</evidence>
<feature type="domain" description="TonB C-terminal" evidence="11">
    <location>
        <begin position="395"/>
        <end position="488"/>
    </location>
</feature>
<evidence type="ECO:0000256" key="3">
    <source>
        <dbReference type="ARBA" id="ARBA00022448"/>
    </source>
</evidence>
<keyword evidence="5" id="KW-0997">Cell inner membrane</keyword>
<dbReference type="STRING" id="1079859.SAMN04515674_104355"/>
<evidence type="ECO:0000313" key="12">
    <source>
        <dbReference type="EMBL" id="SFP64551.1"/>
    </source>
</evidence>
<evidence type="ECO:0000256" key="10">
    <source>
        <dbReference type="SAM" id="SignalP"/>
    </source>
</evidence>
<evidence type="ECO:0000256" key="2">
    <source>
        <dbReference type="ARBA" id="ARBA00006555"/>
    </source>
</evidence>
<dbReference type="PANTHER" id="PTHR33446">
    <property type="entry name" value="PROTEIN TONB-RELATED"/>
    <property type="match status" value="1"/>
</dbReference>
<sequence length="488" mass="54594">MKKSFILTLLFSAIFSLSFSQQNDVYTLQEVDSAAMIPSGKPYFDLFIKKNIKIPFQAQLAGVKGKVYLSAIVETNGTVSNIEIIKGLRPDCDKEVIRLFSLFKAWKPAQKDGKSVRSRVSYPVSVSSEEIQNYEKGYITSFFNAQGNSIASADSAAYLQKAAVDTLTGDIIADIIFYKINGTKLKPYFTLKEKKEYSYYFPGVTKDSIRLLTISHINNYGIAVGEQKKYYPNGNLFSIVQLEEGKNTENFSLFYPNGVLKESSESANIPDKKVFTSIKWLPSGQIHSIIEKDVTITNNPVISVISMWDSTGNQIVKNGNGNVKILSAYEDTFFYEKGVYLNGQKQGLWEGEFKDGQKVYSENYDNGKFLDGVSFHEGKRISYTNPEIKSEYADGGLKGWGSFLNANLSYPQDAREKNIEGKVYINFVVCTDGSLCNFEVIKSSGNSSLDEEALRVVKLSNGKWKPGLQRGKLVKTKYVLPLNFILGK</sequence>
<organism evidence="12 13">
    <name type="scientific">Pseudarcicella hirudinis</name>
    <dbReference type="NCBI Taxonomy" id="1079859"/>
    <lineage>
        <taxon>Bacteria</taxon>
        <taxon>Pseudomonadati</taxon>
        <taxon>Bacteroidota</taxon>
        <taxon>Cytophagia</taxon>
        <taxon>Cytophagales</taxon>
        <taxon>Flectobacillaceae</taxon>
        <taxon>Pseudarcicella</taxon>
    </lineage>
</organism>
<reference evidence="12 13" key="1">
    <citation type="submission" date="2016-10" db="EMBL/GenBank/DDBJ databases">
        <authorList>
            <person name="de Groot N.N."/>
        </authorList>
    </citation>
    <scope>NUCLEOTIDE SEQUENCE [LARGE SCALE GENOMIC DNA]</scope>
    <source>
        <strain evidence="13">E92,LMG 26720,CCM 7988</strain>
    </source>
</reference>
<dbReference type="GO" id="GO:0098797">
    <property type="term" value="C:plasma membrane protein complex"/>
    <property type="evidence" value="ECO:0007669"/>
    <property type="project" value="TreeGrafter"/>
</dbReference>
<dbReference type="AlphaFoldDB" id="A0A1I5S1W0"/>
<keyword evidence="6" id="KW-0812">Transmembrane</keyword>
<evidence type="ECO:0000256" key="1">
    <source>
        <dbReference type="ARBA" id="ARBA00004383"/>
    </source>
</evidence>
<dbReference type="Gene3D" id="3.30.1150.10">
    <property type="match status" value="2"/>
</dbReference>
<feature type="chain" id="PRO_5011544425" evidence="10">
    <location>
        <begin position="21"/>
        <end position="488"/>
    </location>
</feature>
<dbReference type="EMBL" id="FOXH01000004">
    <property type="protein sequence ID" value="SFP64551.1"/>
    <property type="molecule type" value="Genomic_DNA"/>
</dbReference>
<evidence type="ECO:0000259" key="11">
    <source>
        <dbReference type="PROSITE" id="PS52015"/>
    </source>
</evidence>
<dbReference type="Proteomes" id="UP000199306">
    <property type="component" value="Unassembled WGS sequence"/>
</dbReference>
<feature type="signal peptide" evidence="10">
    <location>
        <begin position="1"/>
        <end position="20"/>
    </location>
</feature>
<evidence type="ECO:0000313" key="13">
    <source>
        <dbReference type="Proteomes" id="UP000199306"/>
    </source>
</evidence>
<accession>A0A1I5S1W0</accession>
<comment type="subcellular location">
    <subcellularLocation>
        <location evidence="1">Cell inner membrane</location>
        <topology evidence="1">Single-pass membrane protein</topology>
        <orientation evidence="1">Periplasmic side</orientation>
    </subcellularLocation>
</comment>
<name>A0A1I5S1W0_9BACT</name>
<dbReference type="NCBIfam" id="TIGR01352">
    <property type="entry name" value="tonB_Cterm"/>
    <property type="match status" value="1"/>
</dbReference>
<keyword evidence="10" id="KW-0732">Signal</keyword>
<evidence type="ECO:0000256" key="7">
    <source>
        <dbReference type="ARBA" id="ARBA00022927"/>
    </source>
</evidence>
<keyword evidence="9" id="KW-0472">Membrane</keyword>